<dbReference type="EMBL" id="MU251243">
    <property type="protein sequence ID" value="KAG9258438.1"/>
    <property type="molecule type" value="Genomic_DNA"/>
</dbReference>
<dbReference type="Pfam" id="PF05368">
    <property type="entry name" value="NmrA"/>
    <property type="match status" value="1"/>
</dbReference>
<protein>
    <recommendedName>
        <fullName evidence="3">NmrA-like domain-containing protein</fullName>
    </recommendedName>
</protein>
<evidence type="ECO:0000259" key="3">
    <source>
        <dbReference type="Pfam" id="PF05368"/>
    </source>
</evidence>
<dbReference type="PANTHER" id="PTHR42748:SF31">
    <property type="entry name" value="NMRA-LIKE DOMAIN-CONTAINING PROTEIN-RELATED"/>
    <property type="match status" value="1"/>
</dbReference>
<reference evidence="4" key="1">
    <citation type="journal article" date="2021" name="IMA Fungus">
        <title>Genomic characterization of three marine fungi, including Emericellopsis atlantica sp. nov. with signatures of a generalist lifestyle and marine biomass degradation.</title>
        <authorList>
            <person name="Hagestad O.C."/>
            <person name="Hou L."/>
            <person name="Andersen J.H."/>
            <person name="Hansen E.H."/>
            <person name="Altermark B."/>
            <person name="Li C."/>
            <person name="Kuhnert E."/>
            <person name="Cox R.J."/>
            <person name="Crous P.W."/>
            <person name="Spatafora J.W."/>
            <person name="Lail K."/>
            <person name="Amirebrahimi M."/>
            <person name="Lipzen A."/>
            <person name="Pangilinan J."/>
            <person name="Andreopoulos W."/>
            <person name="Hayes R.D."/>
            <person name="Ng V."/>
            <person name="Grigoriev I.V."/>
            <person name="Jackson S.A."/>
            <person name="Sutton T.D.S."/>
            <person name="Dobson A.D.W."/>
            <person name="Rama T."/>
        </authorList>
    </citation>
    <scope>NUCLEOTIDE SEQUENCE</scope>
    <source>
        <strain evidence="4">TS7</strain>
    </source>
</reference>
<evidence type="ECO:0000256" key="1">
    <source>
        <dbReference type="ARBA" id="ARBA00006328"/>
    </source>
</evidence>
<keyword evidence="5" id="KW-1185">Reference proteome</keyword>
<dbReference type="Proteomes" id="UP000887229">
    <property type="component" value="Unassembled WGS sequence"/>
</dbReference>
<dbReference type="PANTHER" id="PTHR42748">
    <property type="entry name" value="NITROGEN METABOLITE REPRESSION PROTEIN NMRA FAMILY MEMBER"/>
    <property type="match status" value="1"/>
</dbReference>
<sequence>MSKIITVFGATGNQGGSVINSLLKDSAITKEYQIRGITRDTSKPASQALAARGVEMVAADMSSVEAVAPAVKNAHTVFVVTNYWEKASAEAEIAQVKAVTDASKAAGVQHIIHSTLIHVTKATNGRLSHVLHFDAKADGTEYIRQSGVPVTAFLPGYFLSNFFNSFQKQTDGTYAVMMPLPADKKIIPTFDAQSDTGKYVKAAIKTFNGESGRQFYGASEYISHQKLVDDWSEVMGKKAVFKQIPAELFQSFLPPQIGKELTENMLLLGDVGYYEGASLDETNALLEEKPTTWKEFVVANKDKFQ</sequence>
<proteinExistence type="inferred from homology"/>
<keyword evidence="2" id="KW-0521">NADP</keyword>
<dbReference type="GeneID" id="70296397"/>
<evidence type="ECO:0000313" key="5">
    <source>
        <dbReference type="Proteomes" id="UP000887229"/>
    </source>
</evidence>
<evidence type="ECO:0000256" key="2">
    <source>
        <dbReference type="ARBA" id="ARBA00022857"/>
    </source>
</evidence>
<evidence type="ECO:0000313" key="4">
    <source>
        <dbReference type="EMBL" id="KAG9258438.1"/>
    </source>
</evidence>
<dbReference type="InterPro" id="IPR036291">
    <property type="entry name" value="NAD(P)-bd_dom_sf"/>
</dbReference>
<dbReference type="RefSeq" id="XP_046122362.1">
    <property type="nucleotide sequence ID" value="XM_046265494.1"/>
</dbReference>
<organism evidence="4 5">
    <name type="scientific">Emericellopsis atlantica</name>
    <dbReference type="NCBI Taxonomy" id="2614577"/>
    <lineage>
        <taxon>Eukaryota</taxon>
        <taxon>Fungi</taxon>
        <taxon>Dikarya</taxon>
        <taxon>Ascomycota</taxon>
        <taxon>Pezizomycotina</taxon>
        <taxon>Sordariomycetes</taxon>
        <taxon>Hypocreomycetidae</taxon>
        <taxon>Hypocreales</taxon>
        <taxon>Bionectriaceae</taxon>
        <taxon>Emericellopsis</taxon>
    </lineage>
</organism>
<accession>A0A9P7ZVJ8</accession>
<dbReference type="Gene3D" id="3.40.50.720">
    <property type="entry name" value="NAD(P)-binding Rossmann-like Domain"/>
    <property type="match status" value="1"/>
</dbReference>
<dbReference type="SUPFAM" id="SSF51735">
    <property type="entry name" value="NAD(P)-binding Rossmann-fold domains"/>
    <property type="match status" value="1"/>
</dbReference>
<gene>
    <name evidence="4" type="ORF">F5Z01DRAFT_679082</name>
</gene>
<name>A0A9P7ZVJ8_9HYPO</name>
<dbReference type="AlphaFoldDB" id="A0A9P7ZVJ8"/>
<comment type="caution">
    <text evidence="4">The sequence shown here is derived from an EMBL/GenBank/DDBJ whole genome shotgun (WGS) entry which is preliminary data.</text>
</comment>
<dbReference type="Gene3D" id="3.90.25.10">
    <property type="entry name" value="UDP-galactose 4-epimerase, domain 1"/>
    <property type="match status" value="1"/>
</dbReference>
<dbReference type="CDD" id="cd05251">
    <property type="entry name" value="NmrA_like_SDR_a"/>
    <property type="match status" value="1"/>
</dbReference>
<comment type="similarity">
    <text evidence="1">Belongs to the NmrA-type oxidoreductase family.</text>
</comment>
<dbReference type="GO" id="GO:0005634">
    <property type="term" value="C:nucleus"/>
    <property type="evidence" value="ECO:0007669"/>
    <property type="project" value="TreeGrafter"/>
</dbReference>
<dbReference type="InterPro" id="IPR051164">
    <property type="entry name" value="NmrA-like_oxidored"/>
</dbReference>
<dbReference type="InterPro" id="IPR008030">
    <property type="entry name" value="NmrA-like"/>
</dbReference>
<feature type="domain" description="NmrA-like" evidence="3">
    <location>
        <begin position="1"/>
        <end position="296"/>
    </location>
</feature>
<dbReference type="OrthoDB" id="300709at2759"/>